<dbReference type="PROSITE" id="PS50158">
    <property type="entry name" value="ZF_CCHC"/>
    <property type="match status" value="1"/>
</dbReference>
<dbReference type="SMART" id="SM00343">
    <property type="entry name" value="ZnF_C2HC"/>
    <property type="match status" value="1"/>
</dbReference>
<evidence type="ECO:0000256" key="2">
    <source>
        <dbReference type="SAM" id="MobiDB-lite"/>
    </source>
</evidence>
<dbReference type="SUPFAM" id="SSF57756">
    <property type="entry name" value="Retrovirus zinc finger-like domains"/>
    <property type="match status" value="1"/>
</dbReference>
<accession>A0A699IV45</accession>
<feature type="domain" description="CCHC-type" evidence="3">
    <location>
        <begin position="245"/>
        <end position="260"/>
    </location>
</feature>
<evidence type="ECO:0000313" key="4">
    <source>
        <dbReference type="EMBL" id="GEZ88476.1"/>
    </source>
</evidence>
<evidence type="ECO:0000256" key="1">
    <source>
        <dbReference type="PROSITE-ProRule" id="PRU00047"/>
    </source>
</evidence>
<dbReference type="GO" id="GO:0008270">
    <property type="term" value="F:zinc ion binding"/>
    <property type="evidence" value="ECO:0007669"/>
    <property type="project" value="UniProtKB-KW"/>
</dbReference>
<dbReference type="EMBL" id="BKCJ010337156">
    <property type="protein sequence ID" value="GEZ88476.1"/>
    <property type="molecule type" value="Genomic_DNA"/>
</dbReference>
<protein>
    <recommendedName>
        <fullName evidence="3">CCHC-type domain-containing protein</fullName>
    </recommendedName>
</protein>
<dbReference type="GO" id="GO:0003676">
    <property type="term" value="F:nucleic acid binding"/>
    <property type="evidence" value="ECO:0007669"/>
    <property type="project" value="InterPro"/>
</dbReference>
<dbReference type="Pfam" id="PF00098">
    <property type="entry name" value="zf-CCHC"/>
    <property type="match status" value="1"/>
</dbReference>
<feature type="region of interest" description="Disordered" evidence="2">
    <location>
        <begin position="196"/>
        <end position="224"/>
    </location>
</feature>
<feature type="compositionally biased region" description="Polar residues" evidence="2">
    <location>
        <begin position="203"/>
        <end position="224"/>
    </location>
</feature>
<feature type="region of interest" description="Disordered" evidence="2">
    <location>
        <begin position="32"/>
        <end position="65"/>
    </location>
</feature>
<keyword evidence="1" id="KW-0479">Metal-binding</keyword>
<dbReference type="AlphaFoldDB" id="A0A699IV45"/>
<keyword evidence="1" id="KW-0863">Zinc-finger</keyword>
<proteinExistence type="predicted"/>
<gene>
    <name evidence="4" type="ORF">Tci_560449</name>
</gene>
<reference evidence="4" key="1">
    <citation type="journal article" date="2019" name="Sci. Rep.">
        <title>Draft genome of Tanacetum cinerariifolium, the natural source of mosquito coil.</title>
        <authorList>
            <person name="Yamashiro T."/>
            <person name="Shiraishi A."/>
            <person name="Satake H."/>
            <person name="Nakayama K."/>
        </authorList>
    </citation>
    <scope>NUCLEOTIDE SEQUENCE</scope>
</reference>
<feature type="compositionally biased region" description="Low complexity" evidence="2">
    <location>
        <begin position="32"/>
        <end position="50"/>
    </location>
</feature>
<sequence length="389" mass="44544">MIDEDDETSKDKEIDKLMALISLSFKKIYKPTNNNLQTSSNTSRTNQDNSPRINKSAGYKNQRNGNIAGAMETVAKECQKPKRAKDVAYHWKKMLLCKKEEAGIQLNAEQADWRDDTDDDELEDQELEVHYMYMVSNDDHYNVFSMESVHPEQSKSMHDTYPIEQDAQNDKEIDKLMALISLSFKKIYKPTNNNLRTLSNTSHANQDNSPRINRSAGYENQRNGNVAGARETVGSSVVQKSGIQCYNCKEFGHVARECQKPKRANDAAYHREKMLLCKHEEAGIKLNAEQADWRDDTDDDELEDQELEAHYMYMAQLQEVSPDAADPGPIFDDEPLQNVSNDDHYNVFAMESVHPEQSKPVLDTYLIEQDAQNVIIDSLDMSDDREEID</sequence>
<comment type="caution">
    <text evidence="4">The sequence shown here is derived from an EMBL/GenBank/DDBJ whole genome shotgun (WGS) entry which is preliminary data.</text>
</comment>
<keyword evidence="1" id="KW-0862">Zinc</keyword>
<dbReference type="Gene3D" id="4.10.60.10">
    <property type="entry name" value="Zinc finger, CCHC-type"/>
    <property type="match status" value="1"/>
</dbReference>
<evidence type="ECO:0000259" key="3">
    <source>
        <dbReference type="PROSITE" id="PS50158"/>
    </source>
</evidence>
<dbReference type="InterPro" id="IPR001878">
    <property type="entry name" value="Znf_CCHC"/>
</dbReference>
<dbReference type="InterPro" id="IPR036875">
    <property type="entry name" value="Znf_CCHC_sf"/>
</dbReference>
<name>A0A699IV45_TANCI</name>
<organism evidence="4">
    <name type="scientific">Tanacetum cinerariifolium</name>
    <name type="common">Dalmatian daisy</name>
    <name type="synonym">Chrysanthemum cinerariifolium</name>
    <dbReference type="NCBI Taxonomy" id="118510"/>
    <lineage>
        <taxon>Eukaryota</taxon>
        <taxon>Viridiplantae</taxon>
        <taxon>Streptophyta</taxon>
        <taxon>Embryophyta</taxon>
        <taxon>Tracheophyta</taxon>
        <taxon>Spermatophyta</taxon>
        <taxon>Magnoliopsida</taxon>
        <taxon>eudicotyledons</taxon>
        <taxon>Gunneridae</taxon>
        <taxon>Pentapetalae</taxon>
        <taxon>asterids</taxon>
        <taxon>campanulids</taxon>
        <taxon>Asterales</taxon>
        <taxon>Asteraceae</taxon>
        <taxon>Asteroideae</taxon>
        <taxon>Anthemideae</taxon>
        <taxon>Anthemidinae</taxon>
        <taxon>Tanacetum</taxon>
    </lineage>
</organism>